<dbReference type="SMART" id="SM00862">
    <property type="entry name" value="Trans_reg_C"/>
    <property type="match status" value="1"/>
</dbReference>
<dbReference type="PATRIC" id="fig|999408.3.peg.1231"/>
<sequence>MSRILLLEDDLSLINGLTFTFKKQGHEADIARTLDEAEKIWSDGKYDLLILDVSLPDGSGFDFCKMVRQVSRVPIIFLTASDEETSIIMGLDMGGDDYITKPFKLGVLISRINALLRRVKDFGTADTELQSNGIRVLLLQGQVYKNGERLELTAAEYKLLCFFMQNPNTVLSKEKILDKLWDCEGNYIDNNTLTVYIRRLRMKVEDNPGEPQMIVTVRRMGYKWNVVR</sequence>
<dbReference type="Proteomes" id="UP000013085">
    <property type="component" value="Unassembled WGS sequence"/>
</dbReference>
<evidence type="ECO:0000256" key="2">
    <source>
        <dbReference type="ARBA" id="ARBA00023015"/>
    </source>
</evidence>
<dbReference type="InterPro" id="IPR039420">
    <property type="entry name" value="WalR-like"/>
</dbReference>
<keyword evidence="3 7" id="KW-0238">DNA-binding</keyword>
<evidence type="ECO:0000256" key="4">
    <source>
        <dbReference type="ARBA" id="ARBA00023163"/>
    </source>
</evidence>
<dbReference type="InterPro" id="IPR011006">
    <property type="entry name" value="CheY-like_superfamily"/>
</dbReference>
<dbReference type="CDD" id="cd17574">
    <property type="entry name" value="REC_OmpR"/>
    <property type="match status" value="1"/>
</dbReference>
<dbReference type="HOGENOM" id="CLU_000445_30_3_9"/>
<dbReference type="CDD" id="cd00383">
    <property type="entry name" value="trans_reg_C"/>
    <property type="match status" value="1"/>
</dbReference>
<dbReference type="SUPFAM" id="SSF52172">
    <property type="entry name" value="CheY-like"/>
    <property type="match status" value="1"/>
</dbReference>
<dbReference type="InterPro" id="IPR036388">
    <property type="entry name" value="WH-like_DNA-bd_sf"/>
</dbReference>
<name>A0A0E2HEE8_9FIRM</name>
<dbReference type="GO" id="GO:0000976">
    <property type="term" value="F:transcription cis-regulatory region binding"/>
    <property type="evidence" value="ECO:0007669"/>
    <property type="project" value="TreeGrafter"/>
</dbReference>
<keyword evidence="6" id="KW-0597">Phosphoprotein</keyword>
<feature type="DNA-binding region" description="OmpR/PhoB-type" evidence="7">
    <location>
        <begin position="126"/>
        <end position="226"/>
    </location>
</feature>
<dbReference type="PROSITE" id="PS50110">
    <property type="entry name" value="RESPONSE_REGULATORY"/>
    <property type="match status" value="1"/>
</dbReference>
<organism evidence="10 11">
    <name type="scientific">[Clostridium] clostridioforme 90A8</name>
    <dbReference type="NCBI Taxonomy" id="999408"/>
    <lineage>
        <taxon>Bacteria</taxon>
        <taxon>Bacillati</taxon>
        <taxon>Bacillota</taxon>
        <taxon>Clostridia</taxon>
        <taxon>Lachnospirales</taxon>
        <taxon>Lachnospiraceae</taxon>
        <taxon>Enterocloster</taxon>
    </lineage>
</organism>
<evidence type="ECO:0000256" key="7">
    <source>
        <dbReference type="PROSITE-ProRule" id="PRU01091"/>
    </source>
</evidence>
<dbReference type="GO" id="GO:0000156">
    <property type="term" value="F:phosphorelay response regulator activity"/>
    <property type="evidence" value="ECO:0007669"/>
    <property type="project" value="TreeGrafter"/>
</dbReference>
<comment type="function">
    <text evidence="5">May play the central regulatory role in sporulation. It may be an element of the effector pathway responsible for the activation of sporulation genes in response to nutritional stress. Spo0A may act in concert with spo0H (a sigma factor) to control the expression of some genes that are critical to the sporulation process.</text>
</comment>
<dbReference type="PANTHER" id="PTHR48111:SF73">
    <property type="entry name" value="ALKALINE PHOSPHATASE SYNTHESIS TRANSCRIPTIONAL REGULATORY PROTEIN PHOP"/>
    <property type="match status" value="1"/>
</dbReference>
<dbReference type="Gene3D" id="3.40.50.2300">
    <property type="match status" value="1"/>
</dbReference>
<dbReference type="Pfam" id="PF00486">
    <property type="entry name" value="Trans_reg_C"/>
    <property type="match status" value="1"/>
</dbReference>
<comment type="caution">
    <text evidence="10">The sequence shown here is derived from an EMBL/GenBank/DDBJ whole genome shotgun (WGS) entry which is preliminary data.</text>
</comment>
<dbReference type="Gene3D" id="6.10.250.690">
    <property type="match status" value="1"/>
</dbReference>
<proteinExistence type="predicted"/>
<dbReference type="InterPro" id="IPR001789">
    <property type="entry name" value="Sig_transdc_resp-reg_receiver"/>
</dbReference>
<feature type="modified residue" description="4-aspartylphosphate" evidence="6">
    <location>
        <position position="52"/>
    </location>
</feature>
<dbReference type="PANTHER" id="PTHR48111">
    <property type="entry name" value="REGULATOR OF RPOS"/>
    <property type="match status" value="1"/>
</dbReference>
<evidence type="ECO:0000256" key="6">
    <source>
        <dbReference type="PROSITE-ProRule" id="PRU00169"/>
    </source>
</evidence>
<feature type="domain" description="OmpR/PhoB-type" evidence="9">
    <location>
        <begin position="126"/>
        <end position="226"/>
    </location>
</feature>
<keyword evidence="2" id="KW-0805">Transcription regulation</keyword>
<accession>A0A0E2HEE8</accession>
<dbReference type="GO" id="GO:0006355">
    <property type="term" value="P:regulation of DNA-templated transcription"/>
    <property type="evidence" value="ECO:0007669"/>
    <property type="project" value="InterPro"/>
</dbReference>
<dbReference type="Gene3D" id="1.10.10.10">
    <property type="entry name" value="Winged helix-like DNA-binding domain superfamily/Winged helix DNA-binding domain"/>
    <property type="match status" value="1"/>
</dbReference>
<protein>
    <recommendedName>
        <fullName evidence="1">Stage 0 sporulation protein A homolog</fullName>
    </recommendedName>
</protein>
<evidence type="ECO:0000256" key="1">
    <source>
        <dbReference type="ARBA" id="ARBA00018672"/>
    </source>
</evidence>
<evidence type="ECO:0000259" key="8">
    <source>
        <dbReference type="PROSITE" id="PS50110"/>
    </source>
</evidence>
<evidence type="ECO:0000256" key="5">
    <source>
        <dbReference type="ARBA" id="ARBA00024867"/>
    </source>
</evidence>
<dbReference type="PROSITE" id="PS51755">
    <property type="entry name" value="OMPR_PHOB"/>
    <property type="match status" value="1"/>
</dbReference>
<dbReference type="InterPro" id="IPR016032">
    <property type="entry name" value="Sig_transdc_resp-reg_C-effctor"/>
</dbReference>
<dbReference type="GO" id="GO:0005829">
    <property type="term" value="C:cytosol"/>
    <property type="evidence" value="ECO:0007669"/>
    <property type="project" value="TreeGrafter"/>
</dbReference>
<evidence type="ECO:0000313" key="11">
    <source>
        <dbReference type="Proteomes" id="UP000013085"/>
    </source>
</evidence>
<dbReference type="SMART" id="SM00448">
    <property type="entry name" value="REC"/>
    <property type="match status" value="1"/>
</dbReference>
<reference evidence="10 11" key="1">
    <citation type="submission" date="2013-01" db="EMBL/GenBank/DDBJ databases">
        <title>The Genome Sequence of Clostridium clostridioforme 90A8.</title>
        <authorList>
            <consortium name="The Broad Institute Genome Sequencing Platform"/>
            <person name="Earl A."/>
            <person name="Ward D."/>
            <person name="Feldgarden M."/>
            <person name="Gevers D."/>
            <person name="Courvalin P."/>
            <person name="Lambert T."/>
            <person name="Walker B."/>
            <person name="Young S.K."/>
            <person name="Zeng Q."/>
            <person name="Gargeya S."/>
            <person name="Fitzgerald M."/>
            <person name="Haas B."/>
            <person name="Abouelleil A."/>
            <person name="Alvarado L."/>
            <person name="Arachchi H.M."/>
            <person name="Berlin A.M."/>
            <person name="Chapman S.B."/>
            <person name="Dewar J."/>
            <person name="Goldberg J."/>
            <person name="Griggs A."/>
            <person name="Gujja S."/>
            <person name="Hansen M."/>
            <person name="Howarth C."/>
            <person name="Imamovic A."/>
            <person name="Larimer J."/>
            <person name="McCowan C."/>
            <person name="Murphy C."/>
            <person name="Neiman D."/>
            <person name="Pearson M."/>
            <person name="Priest M."/>
            <person name="Roberts A."/>
            <person name="Saif S."/>
            <person name="Shea T."/>
            <person name="Sisk P."/>
            <person name="Sykes S."/>
            <person name="Wortman J."/>
            <person name="Nusbaum C."/>
            <person name="Birren B."/>
        </authorList>
    </citation>
    <scope>NUCLEOTIDE SEQUENCE [LARGE SCALE GENOMIC DNA]</scope>
    <source>
        <strain evidence="10 11">90A8</strain>
    </source>
</reference>
<feature type="domain" description="Response regulatory" evidence="8">
    <location>
        <begin position="3"/>
        <end position="116"/>
    </location>
</feature>
<evidence type="ECO:0000313" key="10">
    <source>
        <dbReference type="EMBL" id="ENZ18832.1"/>
    </source>
</evidence>
<dbReference type="EMBL" id="AGYR01000007">
    <property type="protein sequence ID" value="ENZ18832.1"/>
    <property type="molecule type" value="Genomic_DNA"/>
</dbReference>
<dbReference type="GO" id="GO:0032993">
    <property type="term" value="C:protein-DNA complex"/>
    <property type="evidence" value="ECO:0007669"/>
    <property type="project" value="TreeGrafter"/>
</dbReference>
<keyword evidence="4" id="KW-0804">Transcription</keyword>
<evidence type="ECO:0000256" key="3">
    <source>
        <dbReference type="ARBA" id="ARBA00023125"/>
    </source>
</evidence>
<dbReference type="RefSeq" id="WP_002584130.1">
    <property type="nucleotide sequence ID" value="NZ_KB850998.1"/>
</dbReference>
<dbReference type="AlphaFoldDB" id="A0A0E2HEE8"/>
<gene>
    <name evidence="10" type="ORF">HMPREF1090_01149</name>
</gene>
<dbReference type="InterPro" id="IPR001867">
    <property type="entry name" value="OmpR/PhoB-type_DNA-bd"/>
</dbReference>
<evidence type="ECO:0000259" key="9">
    <source>
        <dbReference type="PROSITE" id="PS51755"/>
    </source>
</evidence>
<dbReference type="Pfam" id="PF00072">
    <property type="entry name" value="Response_reg"/>
    <property type="match status" value="1"/>
</dbReference>
<dbReference type="SUPFAM" id="SSF46894">
    <property type="entry name" value="C-terminal effector domain of the bipartite response regulators"/>
    <property type="match status" value="1"/>
</dbReference>
<dbReference type="GeneID" id="57964470"/>